<dbReference type="RefSeq" id="WP_066466382.1">
    <property type="nucleotide sequence ID" value="NZ_MATO01000068.1"/>
</dbReference>
<dbReference type="EMBL" id="MATO01000068">
    <property type="protein sequence ID" value="OCS85164.1"/>
    <property type="molecule type" value="Genomic_DNA"/>
</dbReference>
<keyword evidence="1" id="KW-0862">Zinc</keyword>
<sequence>MLNMSTVARDYKDLVTSWMEQIALDLSSENDAHVEMIRRASFLIRNREVQATEYNHLYEQLDLTISTGNQAYVTVDFFEKQLTCTCDYNLISSDETYCEHVVAAAMFLYQYQHSVQKWVADWRTKKTVQTQLIIQERTPAAWQSMAQAVVHSYAPKNHYIEPYLLTSIDARIHERLALHTPVEREWRLLYKLYMELYVLNALWPHIYDPNKNAGLMFTYFLSRKQDDIVSLMDDMGDGLKLFEMDAFFTNVEDMLHTLLLEQEGYDSERFAIYCHYWQYVQRNKTVRKREVERLANSTYDMHMIELFFALLLQDEDKIFAVKEHSAGYCSYYLELASIAYSVKSMRSYEHLLKLVLLDLEAYTNKYVPGAFHKIHAEKMMAMYAHISLNEHEEHMLYRALGAYGLQFYSMSLIQQQRYREWVALHMMKPTSLLDAEMSGLKDVLAHEPALLLPLYHLFALREVEQKSRSHYKQAVRIWKMMKSAAKKANKLAYFEQYIEAMQQQFKRLRALQEEMEKGKLFT</sequence>
<dbReference type="InterPro" id="IPR007527">
    <property type="entry name" value="Znf_SWIM"/>
</dbReference>
<dbReference type="PROSITE" id="PS50966">
    <property type="entry name" value="ZF_SWIM"/>
    <property type="match status" value="1"/>
</dbReference>
<name>A0A1C0YDE9_9BACL</name>
<proteinExistence type="predicted"/>
<dbReference type="GO" id="GO:0008270">
    <property type="term" value="F:zinc ion binding"/>
    <property type="evidence" value="ECO:0007669"/>
    <property type="project" value="UniProtKB-KW"/>
</dbReference>
<gene>
    <name evidence="3" type="ORF">A6K76_15250</name>
</gene>
<keyword evidence="1" id="KW-0479">Metal-binding</keyword>
<keyword evidence="4" id="KW-1185">Reference proteome</keyword>
<reference evidence="3 4" key="1">
    <citation type="submission" date="2016-07" db="EMBL/GenBank/DDBJ databases">
        <title>Caryophanon latum genome sequencing.</title>
        <authorList>
            <person name="Verma A."/>
            <person name="Pal Y."/>
            <person name="Krishnamurthi S."/>
        </authorList>
    </citation>
    <scope>NUCLEOTIDE SEQUENCE [LARGE SCALE GENOMIC DNA]</scope>
    <source>
        <strain evidence="3 4">DSM 14151</strain>
    </source>
</reference>
<evidence type="ECO:0000256" key="1">
    <source>
        <dbReference type="PROSITE-ProRule" id="PRU00325"/>
    </source>
</evidence>
<organism evidence="3 4">
    <name type="scientific">Caryophanon latum</name>
    <dbReference type="NCBI Taxonomy" id="33977"/>
    <lineage>
        <taxon>Bacteria</taxon>
        <taxon>Bacillati</taxon>
        <taxon>Bacillota</taxon>
        <taxon>Bacilli</taxon>
        <taxon>Bacillales</taxon>
        <taxon>Caryophanaceae</taxon>
        <taxon>Caryophanon</taxon>
    </lineage>
</organism>
<accession>A0A1C0YDE9</accession>
<keyword evidence="1" id="KW-0863">Zinc-finger</keyword>
<evidence type="ECO:0000259" key="2">
    <source>
        <dbReference type="PROSITE" id="PS50966"/>
    </source>
</evidence>
<evidence type="ECO:0000313" key="4">
    <source>
        <dbReference type="Proteomes" id="UP000093482"/>
    </source>
</evidence>
<dbReference type="OrthoDB" id="7593573at2"/>
<evidence type="ECO:0000313" key="3">
    <source>
        <dbReference type="EMBL" id="OCS85164.1"/>
    </source>
</evidence>
<dbReference type="Proteomes" id="UP000093482">
    <property type="component" value="Unassembled WGS sequence"/>
</dbReference>
<protein>
    <recommendedName>
        <fullName evidence="2">SWIM-type domain-containing protein</fullName>
    </recommendedName>
</protein>
<dbReference type="AlphaFoldDB" id="A0A1C0YDE9"/>
<comment type="caution">
    <text evidence="3">The sequence shown here is derived from an EMBL/GenBank/DDBJ whole genome shotgun (WGS) entry which is preliminary data.</text>
</comment>
<feature type="domain" description="SWIM-type" evidence="2">
    <location>
        <begin position="73"/>
        <end position="109"/>
    </location>
</feature>